<dbReference type="GO" id="GO:0005737">
    <property type="term" value="C:cytoplasm"/>
    <property type="evidence" value="ECO:0007669"/>
    <property type="project" value="UniProtKB-ARBA"/>
</dbReference>
<dbReference type="InterPro" id="IPR002110">
    <property type="entry name" value="Ankyrin_rpt"/>
</dbReference>
<dbReference type="PROSITE" id="PS50088">
    <property type="entry name" value="ANK_REPEAT"/>
    <property type="match status" value="4"/>
</dbReference>
<dbReference type="GO" id="GO:0000976">
    <property type="term" value="F:transcription cis-regulatory region binding"/>
    <property type="evidence" value="ECO:0007669"/>
    <property type="project" value="TreeGrafter"/>
</dbReference>
<feature type="repeat" description="ANK" evidence="10">
    <location>
        <begin position="211"/>
        <end position="243"/>
    </location>
</feature>
<evidence type="ECO:0000256" key="3">
    <source>
        <dbReference type="ARBA" id="ARBA00023043"/>
    </source>
</evidence>
<comment type="subunit">
    <text evidence="7">Interacts with titin/TTN and MYPN.</text>
</comment>
<organism evidence="12">
    <name type="scientific">Capra hircus</name>
    <name type="common">Goat</name>
    <dbReference type="NCBI Taxonomy" id="9925"/>
    <lineage>
        <taxon>Eukaryota</taxon>
        <taxon>Metazoa</taxon>
        <taxon>Chordata</taxon>
        <taxon>Craniata</taxon>
        <taxon>Vertebrata</taxon>
        <taxon>Euteleostomi</taxon>
        <taxon>Mammalia</taxon>
        <taxon>Eutheria</taxon>
        <taxon>Laurasiatheria</taxon>
        <taxon>Artiodactyla</taxon>
        <taxon>Ruminantia</taxon>
        <taxon>Pecora</taxon>
        <taxon>Bovidae</taxon>
        <taxon>Caprinae</taxon>
        <taxon>Capra</taxon>
    </lineage>
</organism>
<evidence type="ECO:0000256" key="11">
    <source>
        <dbReference type="SAM" id="MobiDB-lite"/>
    </source>
</evidence>
<evidence type="ECO:0000256" key="6">
    <source>
        <dbReference type="ARBA" id="ARBA00058558"/>
    </source>
</evidence>
<evidence type="ECO:0000256" key="9">
    <source>
        <dbReference type="ARBA" id="ARBA00082248"/>
    </source>
</evidence>
<reference evidence="12" key="2">
    <citation type="submission" date="2025-08" db="UniProtKB">
        <authorList>
            <consortium name="Ensembl"/>
        </authorList>
    </citation>
    <scope>IDENTIFICATION</scope>
</reference>
<dbReference type="FunFam" id="1.25.40.20:FF:000413">
    <property type="entry name" value="Ankyrin repeat domain 23"/>
    <property type="match status" value="1"/>
</dbReference>
<dbReference type="PROSITE" id="PS50297">
    <property type="entry name" value="ANK_REP_REGION"/>
    <property type="match status" value="4"/>
</dbReference>
<evidence type="ECO:0000256" key="7">
    <source>
        <dbReference type="ARBA" id="ARBA00065383"/>
    </source>
</evidence>
<keyword evidence="4" id="KW-0175">Coiled coil</keyword>
<feature type="compositionally biased region" description="Basic residues" evidence="11">
    <location>
        <begin position="149"/>
        <end position="159"/>
    </location>
</feature>
<feature type="compositionally biased region" description="Basic and acidic residues" evidence="11">
    <location>
        <begin position="110"/>
        <end position="123"/>
    </location>
</feature>
<dbReference type="GO" id="GO:0045944">
    <property type="term" value="P:positive regulation of transcription by RNA polymerase II"/>
    <property type="evidence" value="ECO:0007669"/>
    <property type="project" value="TreeGrafter"/>
</dbReference>
<evidence type="ECO:0000313" key="12">
    <source>
        <dbReference type="Ensembl" id="ENSCHIP00010011269.1"/>
    </source>
</evidence>
<evidence type="ECO:0000256" key="10">
    <source>
        <dbReference type="PROSITE-ProRule" id="PRU00023"/>
    </source>
</evidence>
<dbReference type="Gene3D" id="1.25.40.20">
    <property type="entry name" value="Ankyrin repeat-containing domain"/>
    <property type="match status" value="2"/>
</dbReference>
<feature type="repeat" description="ANK" evidence="10">
    <location>
        <begin position="277"/>
        <end position="309"/>
    </location>
</feature>
<feature type="region of interest" description="Disordered" evidence="11">
    <location>
        <begin position="148"/>
        <end position="175"/>
    </location>
</feature>
<reference evidence="12" key="1">
    <citation type="submission" date="2019-03" db="EMBL/GenBank/DDBJ databases">
        <title>Genome sequencing and reference-guided assembly of Black Bengal Goat (Capra hircus).</title>
        <authorList>
            <person name="Siddiki A.Z."/>
            <person name="Baten A."/>
            <person name="Billah M."/>
            <person name="Alam M.A.U."/>
            <person name="Shawrob K.S.M."/>
            <person name="Saha S."/>
            <person name="Chowdhury M."/>
            <person name="Rahman A.H."/>
            <person name="Stear M."/>
            <person name="Miah G."/>
            <person name="Das G.B."/>
            <person name="Hossain M.M."/>
            <person name="Kumkum M."/>
            <person name="Islam M.S."/>
            <person name="Mollah A.M."/>
            <person name="Ahsan A."/>
            <person name="Tusar F."/>
            <person name="Khan M.K.I."/>
        </authorList>
    </citation>
    <scope>NUCLEOTIDE SEQUENCE [LARGE SCALE GENOMIC DNA]</scope>
</reference>
<comment type="subcellular location">
    <subcellularLocation>
        <location evidence="1">Nucleus</location>
    </subcellularLocation>
</comment>
<feature type="region of interest" description="Disordered" evidence="11">
    <location>
        <begin position="88"/>
        <end position="123"/>
    </location>
</feature>
<dbReference type="InterPro" id="IPR036770">
    <property type="entry name" value="Ankyrin_rpt-contain_sf"/>
</dbReference>
<evidence type="ECO:0000256" key="8">
    <source>
        <dbReference type="ARBA" id="ARBA00067257"/>
    </source>
</evidence>
<sequence length="373" mass="41885">MDYVTREKLLSSQVTLVQATVPIVSRGPISGRSDWWGPCGHETSEDLRSTDGAPRASKTAFELPPPENVTHTCIYTVSGERVERTKLECGHGVPDPGGGLRSWRLGPQEAETRERQKLDEEKRRRLERFNSSRTNLENLADLEKLVQRRKEKRLKRRVPPKAPQPEVKPQPQAQQEPVGLEVFLKAAAENQEALIDKYLADGGDPNAHDKLHRTALHWACLKGHCELVNKLLEAGAAVDTRDLLDRTPVFWACRRGHLDILKQLLNRGAQVNARDKIWSTPLHVAVRTGHCDCLEHLIACGARIDAQDKEGDTALHEAVRHGRYRAMKLLLLYGAALGVRNAASVTPVQLARDWQRGIQEALQAHVRHTRTRC</sequence>
<keyword evidence="2" id="KW-0677">Repeat</keyword>
<dbReference type="PANTHER" id="PTHR24193:SF122">
    <property type="entry name" value="ANKYRIN REPEAT DOMAIN-CONTAINING PROTEIN 23"/>
    <property type="match status" value="1"/>
</dbReference>
<dbReference type="PANTHER" id="PTHR24193">
    <property type="entry name" value="ANKYRIN REPEAT PROTEIN"/>
    <property type="match status" value="1"/>
</dbReference>
<dbReference type="InterPro" id="IPR050663">
    <property type="entry name" value="Ankyrin-SOCS_Box"/>
</dbReference>
<dbReference type="SMART" id="SM00248">
    <property type="entry name" value="ANK"/>
    <property type="match status" value="4"/>
</dbReference>
<evidence type="ECO:0000256" key="4">
    <source>
        <dbReference type="ARBA" id="ARBA00023054"/>
    </source>
</evidence>
<feature type="repeat" description="ANK" evidence="10">
    <location>
        <begin position="244"/>
        <end position="276"/>
    </location>
</feature>
<evidence type="ECO:0000256" key="1">
    <source>
        <dbReference type="ARBA" id="ARBA00004123"/>
    </source>
</evidence>
<feature type="region of interest" description="Disordered" evidence="11">
    <location>
        <begin position="35"/>
        <end position="64"/>
    </location>
</feature>
<comment type="function">
    <text evidence="6">May be involved in the energy metabolism. Could be a molecular link between myofibrillar stretch-induced signaling pathways and muscle gene expression.</text>
</comment>
<evidence type="ECO:0000256" key="2">
    <source>
        <dbReference type="ARBA" id="ARBA00022737"/>
    </source>
</evidence>
<keyword evidence="3 10" id="KW-0040">ANK repeat</keyword>
<keyword evidence="5" id="KW-0539">Nucleus</keyword>
<dbReference type="PRINTS" id="PR01415">
    <property type="entry name" value="ANKYRIN"/>
</dbReference>
<dbReference type="Pfam" id="PF12796">
    <property type="entry name" value="Ank_2"/>
    <property type="match status" value="2"/>
</dbReference>
<dbReference type="GO" id="GO:0005634">
    <property type="term" value="C:nucleus"/>
    <property type="evidence" value="ECO:0007669"/>
    <property type="project" value="UniProtKB-SubCell"/>
</dbReference>
<accession>A0A8C2NYL1</accession>
<dbReference type="FunFam" id="1.25.40.20:FF:000093">
    <property type="entry name" value="ankyrin repeat domain-containing protein 2"/>
    <property type="match status" value="1"/>
</dbReference>
<proteinExistence type="predicted"/>
<dbReference type="Ensembl" id="ENSCHIT00010015917.1">
    <property type="protein sequence ID" value="ENSCHIP00010011269.1"/>
    <property type="gene ID" value="ENSCHIG00010008385.1"/>
</dbReference>
<dbReference type="AlphaFoldDB" id="A0A8C2NYL1"/>
<name>A0A8C2NYL1_CAPHI</name>
<protein>
    <recommendedName>
        <fullName evidence="8">Ankyrin repeat domain-containing protein 23</fullName>
    </recommendedName>
    <alternativeName>
        <fullName evidence="9">Diabetes-related ankyrin repeat protein</fullName>
    </alternativeName>
</protein>
<feature type="repeat" description="ANK" evidence="10">
    <location>
        <begin position="310"/>
        <end position="342"/>
    </location>
</feature>
<evidence type="ECO:0000256" key="5">
    <source>
        <dbReference type="ARBA" id="ARBA00023242"/>
    </source>
</evidence>
<dbReference type="SUPFAM" id="SSF48403">
    <property type="entry name" value="Ankyrin repeat"/>
    <property type="match status" value="1"/>
</dbReference>